<organism evidence="2 3">
    <name type="scientific">Planctomicrobium piriforme</name>
    <dbReference type="NCBI Taxonomy" id="1576369"/>
    <lineage>
        <taxon>Bacteria</taxon>
        <taxon>Pseudomonadati</taxon>
        <taxon>Planctomycetota</taxon>
        <taxon>Planctomycetia</taxon>
        <taxon>Planctomycetales</taxon>
        <taxon>Planctomycetaceae</taxon>
        <taxon>Planctomicrobium</taxon>
    </lineage>
</organism>
<feature type="chain" id="PRO_5011458667" description="Carboxypeptidase regulatory-like domain-containing protein" evidence="1">
    <location>
        <begin position="23"/>
        <end position="163"/>
    </location>
</feature>
<evidence type="ECO:0000313" key="3">
    <source>
        <dbReference type="Proteomes" id="UP000199518"/>
    </source>
</evidence>
<proteinExistence type="predicted"/>
<gene>
    <name evidence="2" type="ORF">SAMN05421753_101148</name>
</gene>
<dbReference type="EMBL" id="FOQD01000001">
    <property type="protein sequence ID" value="SFH55626.1"/>
    <property type="molecule type" value="Genomic_DNA"/>
</dbReference>
<accession>A0A1I3B0K5</accession>
<dbReference type="AlphaFoldDB" id="A0A1I3B0K5"/>
<dbReference type="STRING" id="1576369.SAMN05421753_101148"/>
<dbReference type="Proteomes" id="UP000199518">
    <property type="component" value="Unassembled WGS sequence"/>
</dbReference>
<keyword evidence="3" id="KW-1185">Reference proteome</keyword>
<evidence type="ECO:0000313" key="2">
    <source>
        <dbReference type="EMBL" id="SFH55626.1"/>
    </source>
</evidence>
<feature type="signal peptide" evidence="1">
    <location>
        <begin position="1"/>
        <end position="22"/>
    </location>
</feature>
<protein>
    <recommendedName>
        <fullName evidence="4">Carboxypeptidase regulatory-like domain-containing protein</fullName>
    </recommendedName>
</protein>
<dbReference type="RefSeq" id="WP_175516950.1">
    <property type="nucleotide sequence ID" value="NZ_FOQD01000001.1"/>
</dbReference>
<evidence type="ECO:0000256" key="1">
    <source>
        <dbReference type="SAM" id="SignalP"/>
    </source>
</evidence>
<reference evidence="3" key="1">
    <citation type="submission" date="2016-10" db="EMBL/GenBank/DDBJ databases">
        <authorList>
            <person name="Varghese N."/>
            <person name="Submissions S."/>
        </authorList>
    </citation>
    <scope>NUCLEOTIDE SEQUENCE [LARGE SCALE GENOMIC DNA]</scope>
    <source>
        <strain evidence="3">DSM 26348</strain>
    </source>
</reference>
<sequence length="163" mass="17318">MRPTCFLLLAVVLAAQSGCQEASAPKAYRVMGRVIVGSFPAAKACVAFHPMDKVKSQGRCPVAFTGADGSFELTTYALHDGAPAGDYTVTILWLDESTMPTDECECTDPLQHDRLAGACADPETTPLMATVLPKENELILWTPGVRKYPFAGATTRPAAAAAR</sequence>
<name>A0A1I3B0K5_9PLAN</name>
<keyword evidence="1" id="KW-0732">Signal</keyword>
<evidence type="ECO:0008006" key="4">
    <source>
        <dbReference type="Google" id="ProtNLM"/>
    </source>
</evidence>